<sequence length="347" mass="38010">MPHLVKRIVSKKSIRRLSPYTESNTNTVGKEFVLKRSPITQPPQVATARVLVIGDVILDRYWFGDVTRISPEAPVPVIHVQSTDDRLGGAANVACNVSALGARAGLLCIVGHDEPGTRIVELLDKSNVYAYLERDPALLTTIKLRILSRQQQLLRIDFERTPAHEILLAGLLKFEILLPNYDVVLLSDYAKGGLTHVRQMIKTAHEAGKPVLVDPKGNDWNRYSGATLITPNKRELIEVVGHWKSESDLRARVDVLRSSFQFRALLLTRSEEGMTLFSDAGVLHEPALARAVYDVSGAGDTVIATLATMIGSGVPLAEAVFYANRAAGIVVGKLGIATVSYNELFQD</sequence>
<dbReference type="PANTHER" id="PTHR46969:SF1">
    <property type="entry name" value="BIFUNCTIONAL PROTEIN HLDE"/>
    <property type="match status" value="1"/>
</dbReference>
<dbReference type="AlphaFoldDB" id="A0A916JRV6"/>
<dbReference type="PROSITE" id="PS00583">
    <property type="entry name" value="PFKB_KINASES_1"/>
    <property type="match status" value="1"/>
</dbReference>
<evidence type="ECO:0000259" key="3">
    <source>
        <dbReference type="Pfam" id="PF00294"/>
    </source>
</evidence>
<dbReference type="InterPro" id="IPR011913">
    <property type="entry name" value="RfaE_dom_I"/>
</dbReference>
<dbReference type="InterPro" id="IPR011611">
    <property type="entry name" value="PfkB_dom"/>
</dbReference>
<dbReference type="FunFam" id="3.40.1190.20:FF:000002">
    <property type="entry name" value="Bifunctional protein HldE"/>
    <property type="match status" value="1"/>
</dbReference>
<dbReference type="CDD" id="cd01172">
    <property type="entry name" value="RfaE_like"/>
    <property type="match status" value="1"/>
</dbReference>
<feature type="domain" description="Carbohydrate kinase PfkB" evidence="3">
    <location>
        <begin position="49"/>
        <end position="337"/>
    </location>
</feature>
<dbReference type="EMBL" id="OU343031">
    <property type="protein sequence ID" value="CAG7598206.1"/>
    <property type="molecule type" value="Genomic_DNA"/>
</dbReference>
<dbReference type="KEGG" id="vtr:MYVALT_G_02470"/>
<reference evidence="4" key="1">
    <citation type="submission" date="2021-06" db="EMBL/GenBank/DDBJ databases">
        <authorList>
            <person name="Szabo G."/>
        </authorList>
    </citation>
    <scope>NUCLEOTIDE SEQUENCE</scope>
    <source>
        <strain evidence="4">MYVALT</strain>
    </source>
</reference>
<proteinExistence type="predicted"/>
<dbReference type="EC" id="2.7.1.167" evidence="4"/>
<gene>
    <name evidence="4" type="primary">rfaE</name>
    <name evidence="4" type="ORF">MYVALT_G_02470</name>
</gene>
<dbReference type="GO" id="GO:0033786">
    <property type="term" value="F:heptose-1-phosphate adenylyltransferase activity"/>
    <property type="evidence" value="ECO:0007669"/>
    <property type="project" value="TreeGrafter"/>
</dbReference>
<evidence type="ECO:0000256" key="1">
    <source>
        <dbReference type="ARBA" id="ARBA00022679"/>
    </source>
</evidence>
<dbReference type="GO" id="GO:0005829">
    <property type="term" value="C:cytosol"/>
    <property type="evidence" value="ECO:0007669"/>
    <property type="project" value="TreeGrafter"/>
</dbReference>
<accession>A0A916JRV6</accession>
<name>A0A916JRV6_9BURK</name>
<evidence type="ECO:0000313" key="4">
    <source>
        <dbReference type="EMBL" id="CAG7598206.1"/>
    </source>
</evidence>
<keyword evidence="2 4" id="KW-0418">Kinase</keyword>
<dbReference type="GO" id="GO:0016773">
    <property type="term" value="F:phosphotransferase activity, alcohol group as acceptor"/>
    <property type="evidence" value="ECO:0007669"/>
    <property type="project" value="InterPro"/>
</dbReference>
<keyword evidence="1 4" id="KW-0808">Transferase</keyword>
<organism evidence="4 5">
    <name type="scientific">Candidatus Vallotiella hemipterorum</name>
    <dbReference type="NCBI Taxonomy" id="1177213"/>
    <lineage>
        <taxon>Bacteria</taxon>
        <taxon>Pseudomonadati</taxon>
        <taxon>Pseudomonadota</taxon>
        <taxon>Betaproteobacteria</taxon>
        <taxon>Burkholderiales</taxon>
        <taxon>Burkholderiaceae</taxon>
        <taxon>Candidatus Vallotiella</taxon>
    </lineage>
</organism>
<dbReference type="NCBIfam" id="TIGR02198">
    <property type="entry name" value="rfaE_dom_I"/>
    <property type="match status" value="1"/>
</dbReference>
<protein>
    <submittedName>
        <fullName evidence="4">D-beta-D-heptose 7-phosphate kinase</fullName>
        <ecNumber evidence="4">2.7.1.167</ecNumber>
    </submittedName>
</protein>
<dbReference type="Proteomes" id="UP000693996">
    <property type="component" value="Chromosome"/>
</dbReference>
<dbReference type="PANTHER" id="PTHR46969">
    <property type="entry name" value="BIFUNCTIONAL PROTEIN HLDE"/>
    <property type="match status" value="1"/>
</dbReference>
<dbReference type="InterPro" id="IPR002173">
    <property type="entry name" value="Carboh/pur_kinase_PfkB_CS"/>
</dbReference>
<evidence type="ECO:0000256" key="2">
    <source>
        <dbReference type="ARBA" id="ARBA00022777"/>
    </source>
</evidence>
<dbReference type="Pfam" id="PF00294">
    <property type="entry name" value="PfkB"/>
    <property type="match status" value="1"/>
</dbReference>
<dbReference type="GO" id="GO:0033785">
    <property type="term" value="F:heptose 7-phosphate kinase activity"/>
    <property type="evidence" value="ECO:0007669"/>
    <property type="project" value="UniProtKB-EC"/>
</dbReference>
<keyword evidence="5" id="KW-1185">Reference proteome</keyword>
<evidence type="ECO:0000313" key="5">
    <source>
        <dbReference type="Proteomes" id="UP000693996"/>
    </source>
</evidence>